<sequence length="207" mass="23695">MMSRVNHKNLVKFIGACKDPMVITTKLLLGMSLWKYMANIRPKQLDLVVAIRLAVDIACTIEYLHANGIIHRELYANNLFLTENQESIKLANFGLAREETITELMTAETGTYCWMAPELYNTVALQRGQKIHYNNKVDVYSFGFVIWELLTNRMLFEGMSSLQAAYAALRCANHLQIFLYDVDLAFNCKITQVCSANHLSTHEHTRI</sequence>
<feature type="domain" description="Protein kinase" evidence="1">
    <location>
        <begin position="1"/>
        <end position="207"/>
    </location>
</feature>
<dbReference type="Gene3D" id="1.10.510.10">
    <property type="entry name" value="Transferase(Phosphotransferase) domain 1"/>
    <property type="match status" value="1"/>
</dbReference>
<protein>
    <recommendedName>
        <fullName evidence="1">Protein kinase domain-containing protein</fullName>
    </recommendedName>
</protein>
<dbReference type="Proteomes" id="UP000541444">
    <property type="component" value="Unassembled WGS sequence"/>
</dbReference>
<comment type="caution">
    <text evidence="2">The sequence shown here is derived from an EMBL/GenBank/DDBJ whole genome shotgun (WGS) entry which is preliminary data.</text>
</comment>
<dbReference type="SUPFAM" id="SSF56112">
    <property type="entry name" value="Protein kinase-like (PK-like)"/>
    <property type="match status" value="1"/>
</dbReference>
<evidence type="ECO:0000313" key="2">
    <source>
        <dbReference type="EMBL" id="KAF6148255.1"/>
    </source>
</evidence>
<dbReference type="InterPro" id="IPR000719">
    <property type="entry name" value="Prot_kinase_dom"/>
</dbReference>
<dbReference type="GO" id="GO:0005524">
    <property type="term" value="F:ATP binding"/>
    <property type="evidence" value="ECO:0007669"/>
    <property type="project" value="InterPro"/>
</dbReference>
<accession>A0A7J7M063</accession>
<dbReference type="InterPro" id="IPR050167">
    <property type="entry name" value="Ser_Thr_protein_kinase"/>
</dbReference>
<dbReference type="GO" id="GO:0007165">
    <property type="term" value="P:signal transduction"/>
    <property type="evidence" value="ECO:0007669"/>
    <property type="project" value="TreeGrafter"/>
</dbReference>
<evidence type="ECO:0000313" key="3">
    <source>
        <dbReference type="Proteomes" id="UP000541444"/>
    </source>
</evidence>
<dbReference type="EMBL" id="JACGCM010001854">
    <property type="protein sequence ID" value="KAF6148255.1"/>
    <property type="molecule type" value="Genomic_DNA"/>
</dbReference>
<dbReference type="OrthoDB" id="1680571at2759"/>
<dbReference type="PROSITE" id="PS50011">
    <property type="entry name" value="PROTEIN_KINASE_DOM"/>
    <property type="match status" value="1"/>
</dbReference>
<dbReference type="AlphaFoldDB" id="A0A7J7M063"/>
<organism evidence="2 3">
    <name type="scientific">Kingdonia uniflora</name>
    <dbReference type="NCBI Taxonomy" id="39325"/>
    <lineage>
        <taxon>Eukaryota</taxon>
        <taxon>Viridiplantae</taxon>
        <taxon>Streptophyta</taxon>
        <taxon>Embryophyta</taxon>
        <taxon>Tracheophyta</taxon>
        <taxon>Spermatophyta</taxon>
        <taxon>Magnoliopsida</taxon>
        <taxon>Ranunculales</taxon>
        <taxon>Circaeasteraceae</taxon>
        <taxon>Kingdonia</taxon>
    </lineage>
</organism>
<dbReference type="Pfam" id="PF07714">
    <property type="entry name" value="PK_Tyr_Ser-Thr"/>
    <property type="match status" value="1"/>
</dbReference>
<dbReference type="InterPro" id="IPR011009">
    <property type="entry name" value="Kinase-like_dom_sf"/>
</dbReference>
<evidence type="ECO:0000259" key="1">
    <source>
        <dbReference type="PROSITE" id="PS50011"/>
    </source>
</evidence>
<reference evidence="2 3" key="1">
    <citation type="journal article" date="2020" name="IScience">
        <title>Genome Sequencing of the Endangered Kingdonia uniflora (Circaeasteraceae, Ranunculales) Reveals Potential Mechanisms of Evolutionary Specialization.</title>
        <authorList>
            <person name="Sun Y."/>
            <person name="Deng T."/>
            <person name="Zhang A."/>
            <person name="Moore M.J."/>
            <person name="Landis J.B."/>
            <person name="Lin N."/>
            <person name="Zhang H."/>
            <person name="Zhang X."/>
            <person name="Huang J."/>
            <person name="Zhang X."/>
            <person name="Sun H."/>
            <person name="Wang H."/>
        </authorList>
    </citation>
    <scope>NUCLEOTIDE SEQUENCE [LARGE SCALE GENOMIC DNA]</scope>
    <source>
        <strain evidence="2">TB1705</strain>
        <tissue evidence="2">Leaf</tissue>
    </source>
</reference>
<dbReference type="InterPro" id="IPR001245">
    <property type="entry name" value="Ser-Thr/Tyr_kinase_cat_dom"/>
</dbReference>
<dbReference type="GO" id="GO:0005737">
    <property type="term" value="C:cytoplasm"/>
    <property type="evidence" value="ECO:0007669"/>
    <property type="project" value="TreeGrafter"/>
</dbReference>
<dbReference type="GO" id="GO:0004672">
    <property type="term" value="F:protein kinase activity"/>
    <property type="evidence" value="ECO:0007669"/>
    <property type="project" value="InterPro"/>
</dbReference>
<keyword evidence="3" id="KW-1185">Reference proteome</keyword>
<gene>
    <name evidence="2" type="ORF">GIB67_012030</name>
</gene>
<proteinExistence type="predicted"/>
<dbReference type="PANTHER" id="PTHR23257">
    <property type="entry name" value="SERINE-THREONINE PROTEIN KINASE"/>
    <property type="match status" value="1"/>
</dbReference>
<name>A0A7J7M063_9MAGN</name>
<dbReference type="PANTHER" id="PTHR23257:SF779">
    <property type="entry name" value="PROTEIN KINASE SUPERFAMILY PROTEIN"/>
    <property type="match status" value="1"/>
</dbReference>